<evidence type="ECO:0000259" key="6">
    <source>
        <dbReference type="Pfam" id="PF23559"/>
    </source>
</evidence>
<dbReference type="InterPro" id="IPR041118">
    <property type="entry name" value="Rx_N"/>
</dbReference>
<dbReference type="PANTHER" id="PTHR23155:SF1205">
    <property type="entry name" value="DISEASE RESISTANCE PROTEIN RPM1"/>
    <property type="match status" value="1"/>
</dbReference>
<dbReference type="Proteomes" id="UP000796880">
    <property type="component" value="Unassembled WGS sequence"/>
</dbReference>
<evidence type="ECO:0000259" key="4">
    <source>
        <dbReference type="Pfam" id="PF00931"/>
    </source>
</evidence>
<evidence type="ECO:0008006" key="10">
    <source>
        <dbReference type="Google" id="ProtNLM"/>
    </source>
</evidence>
<feature type="domain" description="Disease resistance R13L4/SHOC-2-like LRR" evidence="7">
    <location>
        <begin position="552"/>
        <end position="631"/>
    </location>
</feature>
<dbReference type="SUPFAM" id="SSF52058">
    <property type="entry name" value="L domain-like"/>
    <property type="match status" value="1"/>
</dbReference>
<evidence type="ECO:0000259" key="5">
    <source>
        <dbReference type="Pfam" id="PF18052"/>
    </source>
</evidence>
<reference evidence="8" key="1">
    <citation type="submission" date="2020-03" db="EMBL/GenBank/DDBJ databases">
        <title>A high-quality chromosome-level genome assembly of a woody plant with both climbing and erect habits, Rhamnella rubrinervis.</title>
        <authorList>
            <person name="Lu Z."/>
            <person name="Yang Y."/>
            <person name="Zhu X."/>
            <person name="Sun Y."/>
        </authorList>
    </citation>
    <scope>NUCLEOTIDE SEQUENCE</scope>
    <source>
        <strain evidence="8">BYM</strain>
        <tissue evidence="8">Leaf</tissue>
    </source>
</reference>
<dbReference type="InterPro" id="IPR036388">
    <property type="entry name" value="WH-like_DNA-bd_sf"/>
</dbReference>
<dbReference type="Pfam" id="PF23559">
    <property type="entry name" value="WHD_DRP"/>
    <property type="match status" value="1"/>
</dbReference>
<dbReference type="Pfam" id="PF00931">
    <property type="entry name" value="NB-ARC"/>
    <property type="match status" value="1"/>
</dbReference>
<dbReference type="InterPro" id="IPR042197">
    <property type="entry name" value="Apaf_helical"/>
</dbReference>
<evidence type="ECO:0000256" key="1">
    <source>
        <dbReference type="ARBA" id="ARBA00022737"/>
    </source>
</evidence>
<dbReference type="PRINTS" id="PR00364">
    <property type="entry name" value="DISEASERSIST"/>
</dbReference>
<dbReference type="CDD" id="cd14798">
    <property type="entry name" value="RX-CC_like"/>
    <property type="match status" value="1"/>
</dbReference>
<dbReference type="InterPro" id="IPR032675">
    <property type="entry name" value="LRR_dom_sf"/>
</dbReference>
<evidence type="ECO:0000256" key="2">
    <source>
        <dbReference type="ARBA" id="ARBA00022741"/>
    </source>
</evidence>
<dbReference type="InterPro" id="IPR002182">
    <property type="entry name" value="NB-ARC"/>
</dbReference>
<dbReference type="OrthoDB" id="690341at2759"/>
<dbReference type="GO" id="GO:0043531">
    <property type="term" value="F:ADP binding"/>
    <property type="evidence" value="ECO:0007669"/>
    <property type="project" value="InterPro"/>
</dbReference>
<evidence type="ECO:0000256" key="3">
    <source>
        <dbReference type="ARBA" id="ARBA00022821"/>
    </source>
</evidence>
<organism evidence="8 9">
    <name type="scientific">Rhamnella rubrinervis</name>
    <dbReference type="NCBI Taxonomy" id="2594499"/>
    <lineage>
        <taxon>Eukaryota</taxon>
        <taxon>Viridiplantae</taxon>
        <taxon>Streptophyta</taxon>
        <taxon>Embryophyta</taxon>
        <taxon>Tracheophyta</taxon>
        <taxon>Spermatophyta</taxon>
        <taxon>Magnoliopsida</taxon>
        <taxon>eudicotyledons</taxon>
        <taxon>Gunneridae</taxon>
        <taxon>Pentapetalae</taxon>
        <taxon>rosids</taxon>
        <taxon>fabids</taxon>
        <taxon>Rosales</taxon>
        <taxon>Rhamnaceae</taxon>
        <taxon>rhamnoid group</taxon>
        <taxon>Rhamneae</taxon>
        <taxon>Rhamnella</taxon>
    </lineage>
</organism>
<keyword evidence="1" id="KW-0677">Repeat</keyword>
<dbReference type="Gene3D" id="3.80.10.10">
    <property type="entry name" value="Ribonuclease Inhibitor"/>
    <property type="match status" value="1"/>
</dbReference>
<feature type="domain" description="Disease resistance N-terminal" evidence="5">
    <location>
        <begin position="5"/>
        <end position="81"/>
    </location>
</feature>
<dbReference type="InterPro" id="IPR038005">
    <property type="entry name" value="RX-like_CC"/>
</dbReference>
<evidence type="ECO:0000259" key="7">
    <source>
        <dbReference type="Pfam" id="PF23598"/>
    </source>
</evidence>
<evidence type="ECO:0000313" key="9">
    <source>
        <dbReference type="Proteomes" id="UP000796880"/>
    </source>
</evidence>
<dbReference type="Gene3D" id="1.10.8.430">
    <property type="entry name" value="Helical domain of apoptotic protease-activating factors"/>
    <property type="match status" value="1"/>
</dbReference>
<evidence type="ECO:0000313" key="8">
    <source>
        <dbReference type="EMBL" id="KAF3447832.1"/>
    </source>
</evidence>
<dbReference type="SUPFAM" id="SSF52540">
    <property type="entry name" value="P-loop containing nucleoside triphosphate hydrolases"/>
    <property type="match status" value="1"/>
</dbReference>
<accession>A0A8K0MJ63</accession>
<dbReference type="InterPro" id="IPR027417">
    <property type="entry name" value="P-loop_NTPase"/>
</dbReference>
<protein>
    <recommendedName>
        <fullName evidence="10">Disease resistance protein RPM1-like</fullName>
    </recommendedName>
</protein>
<keyword evidence="9" id="KW-1185">Reference proteome</keyword>
<feature type="domain" description="NB-ARC" evidence="4">
    <location>
        <begin position="173"/>
        <end position="352"/>
    </location>
</feature>
<dbReference type="Gene3D" id="3.40.50.300">
    <property type="entry name" value="P-loop containing nucleotide triphosphate hydrolases"/>
    <property type="match status" value="1"/>
</dbReference>
<dbReference type="Pfam" id="PF23598">
    <property type="entry name" value="LRR_14"/>
    <property type="match status" value="1"/>
</dbReference>
<keyword evidence="3" id="KW-0611">Plant defense</keyword>
<dbReference type="EMBL" id="VOIH02000004">
    <property type="protein sequence ID" value="KAF3447832.1"/>
    <property type="molecule type" value="Genomic_DNA"/>
</dbReference>
<dbReference type="InterPro" id="IPR055414">
    <property type="entry name" value="LRR_R13L4/SHOC2-like"/>
</dbReference>
<dbReference type="Pfam" id="PF18052">
    <property type="entry name" value="Rx_N"/>
    <property type="match status" value="1"/>
</dbReference>
<sequence length="638" mass="73763">MAESAVVFLLNKLGCLAEYQFQLVKGVWDEILYLRVELESIRALLRDADKLEDSDEELRVWVKQVRDVAYDAEDVVDEFVLLQAYYGHGGGISGCLHKLSCCVRNIKAQYRIAQQLESVNSRIRKIFAAHRRLRPKFNDALKGSSFSGNSGNTWHDRREDALFLNDNDLVGIDKRKRQLIKWLINGGSEREVVGVSGMGGIGKTTLVKKVYDDVEVTKNFKTRVWITVSQPFNKKELLKDVIQNLSFVTKRPIPEGMENMSNDEMITIIKKWLEKRRYLIVFDDLWNIYEWEAVKFALPNSKNGSRVMITTRKDDVASHSCMEFKGKVYYLIPLSEDESWVLFCRKAFRGNACPPYLSEICKDILRKCEGLPLAVVAVSGVLATKDARRIDEWDMIRRSLGVEIQGNNKLEDLQKVLSLSFNDLPHYLKTCFLHLAIFPEGYLIKRMRLIRLWIAEGFVEVKEGKTLEEVAQDYLNELLNRNLMQVAGRTTDGRVKFFRIHDLLRGIIISKSRDQNFAAIVKAQTTTWPERVRRLSIHTTLPYLEHCRSSSHLRSLFMFGWAEKSSVSTLFPDGFRLLSVLDLQRAPLKTFPKEVADLFYLKYLSLRRTKVETIPRYIRNLQNLETLDLKNLCHPVAY</sequence>
<dbReference type="InterPro" id="IPR058922">
    <property type="entry name" value="WHD_DRP"/>
</dbReference>
<dbReference type="Gene3D" id="1.10.10.10">
    <property type="entry name" value="Winged helix-like DNA-binding domain superfamily/Winged helix DNA-binding domain"/>
    <property type="match status" value="1"/>
</dbReference>
<keyword evidence="2" id="KW-0547">Nucleotide-binding</keyword>
<name>A0A8K0MJ63_9ROSA</name>
<feature type="domain" description="Disease resistance protein winged helix" evidence="6">
    <location>
        <begin position="437"/>
        <end position="506"/>
    </location>
</feature>
<comment type="caution">
    <text evidence="8">The sequence shown here is derived from an EMBL/GenBank/DDBJ whole genome shotgun (WGS) entry which is preliminary data.</text>
</comment>
<proteinExistence type="predicted"/>
<dbReference type="AlphaFoldDB" id="A0A8K0MJ63"/>
<dbReference type="GO" id="GO:0098542">
    <property type="term" value="P:defense response to other organism"/>
    <property type="evidence" value="ECO:0007669"/>
    <property type="project" value="TreeGrafter"/>
</dbReference>
<dbReference type="FunFam" id="1.10.10.10:FF:000322">
    <property type="entry name" value="Probable disease resistance protein At1g63360"/>
    <property type="match status" value="1"/>
</dbReference>
<dbReference type="FunFam" id="3.40.50.300:FF:001091">
    <property type="entry name" value="Probable disease resistance protein At1g61300"/>
    <property type="match status" value="1"/>
</dbReference>
<gene>
    <name evidence="8" type="ORF">FNV43_RR08538</name>
</gene>
<dbReference type="PANTHER" id="PTHR23155">
    <property type="entry name" value="DISEASE RESISTANCE PROTEIN RP"/>
    <property type="match status" value="1"/>
</dbReference>
<dbReference type="Gene3D" id="1.20.5.4130">
    <property type="match status" value="1"/>
</dbReference>
<dbReference type="InterPro" id="IPR044974">
    <property type="entry name" value="Disease_R_plants"/>
</dbReference>